<sequence length="114" mass="13447">MNENSIEFLIEVLTPELAAFVFCESKEKLFEYENNFNTMPAEVKARLDFLLKIIKHLEEICNDEGVRQWFFRPRVRLNGISPIIIFYKGRWKPEDELPQAVMRFAESLCDADVT</sequence>
<dbReference type="AlphaFoldDB" id="A0A1G2LLT5"/>
<proteinExistence type="predicted"/>
<reference evidence="1 2" key="1">
    <citation type="journal article" date="2016" name="Nat. Commun.">
        <title>Thousands of microbial genomes shed light on interconnected biogeochemical processes in an aquifer system.</title>
        <authorList>
            <person name="Anantharaman K."/>
            <person name="Brown C.T."/>
            <person name="Hug L.A."/>
            <person name="Sharon I."/>
            <person name="Castelle C.J."/>
            <person name="Probst A.J."/>
            <person name="Thomas B.C."/>
            <person name="Singh A."/>
            <person name="Wilkins M.J."/>
            <person name="Karaoz U."/>
            <person name="Brodie E.L."/>
            <person name="Williams K.H."/>
            <person name="Hubbard S.S."/>
            <person name="Banfield J.F."/>
        </authorList>
    </citation>
    <scope>NUCLEOTIDE SEQUENCE [LARGE SCALE GENOMIC DNA]</scope>
</reference>
<evidence type="ECO:0008006" key="3">
    <source>
        <dbReference type="Google" id="ProtNLM"/>
    </source>
</evidence>
<gene>
    <name evidence="1" type="ORF">A3G49_04730</name>
</gene>
<dbReference type="Proteomes" id="UP000177171">
    <property type="component" value="Unassembled WGS sequence"/>
</dbReference>
<dbReference type="EMBL" id="MHQY01000045">
    <property type="protein sequence ID" value="OHA12586.1"/>
    <property type="molecule type" value="Genomic_DNA"/>
</dbReference>
<evidence type="ECO:0000313" key="1">
    <source>
        <dbReference type="EMBL" id="OHA12586.1"/>
    </source>
</evidence>
<name>A0A1G2LLT5_9BACT</name>
<comment type="caution">
    <text evidence="1">The sequence shown here is derived from an EMBL/GenBank/DDBJ whole genome shotgun (WGS) entry which is preliminary data.</text>
</comment>
<accession>A0A1G2LLT5</accession>
<evidence type="ECO:0000313" key="2">
    <source>
        <dbReference type="Proteomes" id="UP000177171"/>
    </source>
</evidence>
<organism evidence="1 2">
    <name type="scientific">Candidatus Sungbacteria bacterium RIFCSPLOWO2_12_FULL_41_11</name>
    <dbReference type="NCBI Taxonomy" id="1802286"/>
    <lineage>
        <taxon>Bacteria</taxon>
        <taxon>Candidatus Sungiibacteriota</taxon>
    </lineage>
</organism>
<protein>
    <recommendedName>
        <fullName evidence="3">DUF2384 domain-containing protein</fullName>
    </recommendedName>
</protein>